<name>A0AAV9B2Y0_ACOGR</name>
<dbReference type="Proteomes" id="UP001179952">
    <property type="component" value="Unassembled WGS sequence"/>
</dbReference>
<keyword evidence="8" id="KW-1185">Reference proteome</keyword>
<reference evidence="7" key="2">
    <citation type="submission" date="2023-06" db="EMBL/GenBank/DDBJ databases">
        <authorList>
            <person name="Ma L."/>
            <person name="Liu K.-W."/>
            <person name="Li Z."/>
            <person name="Hsiao Y.-Y."/>
            <person name="Qi Y."/>
            <person name="Fu T."/>
            <person name="Tang G."/>
            <person name="Zhang D."/>
            <person name="Sun W.-H."/>
            <person name="Liu D.-K."/>
            <person name="Li Y."/>
            <person name="Chen G.-Z."/>
            <person name="Liu X.-D."/>
            <person name="Liao X.-Y."/>
            <person name="Jiang Y.-T."/>
            <person name="Yu X."/>
            <person name="Hao Y."/>
            <person name="Huang J."/>
            <person name="Zhao X.-W."/>
            <person name="Ke S."/>
            <person name="Chen Y.-Y."/>
            <person name="Wu W.-L."/>
            <person name="Hsu J.-L."/>
            <person name="Lin Y.-F."/>
            <person name="Huang M.-D."/>
            <person name="Li C.-Y."/>
            <person name="Huang L."/>
            <person name="Wang Z.-W."/>
            <person name="Zhao X."/>
            <person name="Zhong W.-Y."/>
            <person name="Peng D.-H."/>
            <person name="Ahmad S."/>
            <person name="Lan S."/>
            <person name="Zhang J.-S."/>
            <person name="Tsai W.-C."/>
            <person name="Van De Peer Y."/>
            <person name="Liu Z.-J."/>
        </authorList>
    </citation>
    <scope>NUCLEOTIDE SEQUENCE</scope>
    <source>
        <strain evidence="7">SCP</strain>
        <tissue evidence="7">Leaves</tissue>
    </source>
</reference>
<proteinExistence type="predicted"/>
<dbReference type="Pfam" id="PF04937">
    <property type="entry name" value="DUF659"/>
    <property type="match status" value="1"/>
</dbReference>
<dbReference type="InterPro" id="IPR007021">
    <property type="entry name" value="DUF659"/>
</dbReference>
<organism evidence="7 8">
    <name type="scientific">Acorus gramineus</name>
    <name type="common">Dwarf sweet flag</name>
    <dbReference type="NCBI Taxonomy" id="55184"/>
    <lineage>
        <taxon>Eukaryota</taxon>
        <taxon>Viridiplantae</taxon>
        <taxon>Streptophyta</taxon>
        <taxon>Embryophyta</taxon>
        <taxon>Tracheophyta</taxon>
        <taxon>Spermatophyta</taxon>
        <taxon>Magnoliopsida</taxon>
        <taxon>Liliopsida</taxon>
        <taxon>Acoraceae</taxon>
        <taxon>Acorus</taxon>
    </lineage>
</organism>
<evidence type="ECO:0000256" key="1">
    <source>
        <dbReference type="ARBA" id="ARBA00022723"/>
    </source>
</evidence>
<dbReference type="InterPro" id="IPR003656">
    <property type="entry name" value="Znf_BED"/>
</dbReference>
<dbReference type="PANTHER" id="PTHR32166:SF85">
    <property type="entry name" value="DIMERIZATION, PUTATIVE-RELATED"/>
    <property type="match status" value="1"/>
</dbReference>
<dbReference type="InterPro" id="IPR012337">
    <property type="entry name" value="RNaseH-like_sf"/>
</dbReference>
<keyword evidence="1" id="KW-0479">Metal-binding</keyword>
<dbReference type="SUPFAM" id="SSF53098">
    <property type="entry name" value="Ribonuclease H-like"/>
    <property type="match status" value="1"/>
</dbReference>
<evidence type="ECO:0000313" key="7">
    <source>
        <dbReference type="EMBL" id="KAK1270737.1"/>
    </source>
</evidence>
<keyword evidence="2 4" id="KW-0863">Zinc-finger</keyword>
<evidence type="ECO:0000313" key="8">
    <source>
        <dbReference type="Proteomes" id="UP001179952"/>
    </source>
</evidence>
<feature type="domain" description="BED-type" evidence="6">
    <location>
        <begin position="3"/>
        <end position="57"/>
    </location>
</feature>
<feature type="region of interest" description="Disordered" evidence="5">
    <location>
        <begin position="66"/>
        <end position="91"/>
    </location>
</feature>
<comment type="caution">
    <text evidence="7">The sequence shown here is derived from an EMBL/GenBank/DDBJ whole genome shotgun (WGS) entry which is preliminary data.</text>
</comment>
<keyword evidence="3" id="KW-0862">Zinc</keyword>
<dbReference type="AlphaFoldDB" id="A0AAV9B2Y0"/>
<sequence>MPRNRDPLWEYVEQEDGKVTCKFCGKKFNGGITRIRHHLAKSESEGISKCPNVSTEVHGMAREGVQQLGKGKGKKERISDDRMAPTNSSSCSLTQLDSRLTQRIKKLKTDLSVINFIDSNKLASDLLEDPKFKEMCAAIADAGQGYEPPSFEMDKTNFLGDLETEVEGYVQSIKQSWEKFGCTLLLETHHTDDVKHLYLFAACPKGVVYRGSLVLEIDGMEDEDVKVLDFVSSAIDEMGPQNIIQILNNIDYHSIFEKVEQRYPNIFLSRFTCDYFNEGLLLLEDLYEPFFIEVHAIRQFVKQHFDVLHQKNGCELIYKLCENVERRLAFVIREERELLSMVASTEWRELIQCDEQGVKIQKIIEDNRFWNSSRKLFRVIECMAKIWRMSEDNNSTSGYLYVTFIKLEEAIKQSFEEDSEKNSSILDFIHEKLAPNSMQVAAAYLNPQLFYDGLVEMNAKVQNSLNDIIERMKPSEANMEDLVVQLDLYNRKHEKIFSPLAKISLRASHPRIWWEMWGHNAKILQKLAIKLLSQPCVNSPYESKWIDFFDDEHDPENEIPFDVRLNMRLMNTYSQMEQQVDKSPIDFEKIEKHRVCDFISYLYVRF</sequence>
<evidence type="ECO:0000259" key="6">
    <source>
        <dbReference type="PROSITE" id="PS50808"/>
    </source>
</evidence>
<dbReference type="GO" id="GO:0003677">
    <property type="term" value="F:DNA binding"/>
    <property type="evidence" value="ECO:0007669"/>
    <property type="project" value="InterPro"/>
</dbReference>
<protein>
    <recommendedName>
        <fullName evidence="6">BED-type domain-containing protein</fullName>
    </recommendedName>
</protein>
<evidence type="ECO:0000256" key="3">
    <source>
        <dbReference type="ARBA" id="ARBA00022833"/>
    </source>
</evidence>
<evidence type="ECO:0000256" key="5">
    <source>
        <dbReference type="SAM" id="MobiDB-lite"/>
    </source>
</evidence>
<dbReference type="PANTHER" id="PTHR32166">
    <property type="entry name" value="OSJNBA0013A04.12 PROTEIN"/>
    <property type="match status" value="1"/>
</dbReference>
<reference evidence="7" key="1">
    <citation type="journal article" date="2023" name="Nat. Commun.">
        <title>Diploid and tetraploid genomes of Acorus and the evolution of monocots.</title>
        <authorList>
            <person name="Ma L."/>
            <person name="Liu K.W."/>
            <person name="Li Z."/>
            <person name="Hsiao Y.Y."/>
            <person name="Qi Y."/>
            <person name="Fu T."/>
            <person name="Tang G.D."/>
            <person name="Zhang D."/>
            <person name="Sun W.H."/>
            <person name="Liu D.K."/>
            <person name="Li Y."/>
            <person name="Chen G.Z."/>
            <person name="Liu X.D."/>
            <person name="Liao X.Y."/>
            <person name="Jiang Y.T."/>
            <person name="Yu X."/>
            <person name="Hao Y."/>
            <person name="Huang J."/>
            <person name="Zhao X.W."/>
            <person name="Ke S."/>
            <person name="Chen Y.Y."/>
            <person name="Wu W.L."/>
            <person name="Hsu J.L."/>
            <person name="Lin Y.F."/>
            <person name="Huang M.D."/>
            <person name="Li C.Y."/>
            <person name="Huang L."/>
            <person name="Wang Z.W."/>
            <person name="Zhao X."/>
            <person name="Zhong W.Y."/>
            <person name="Peng D.H."/>
            <person name="Ahmad S."/>
            <person name="Lan S."/>
            <person name="Zhang J.S."/>
            <person name="Tsai W.C."/>
            <person name="Van de Peer Y."/>
            <person name="Liu Z.J."/>
        </authorList>
    </citation>
    <scope>NUCLEOTIDE SEQUENCE</scope>
    <source>
        <strain evidence="7">SCP</strain>
    </source>
</reference>
<evidence type="ECO:0000256" key="4">
    <source>
        <dbReference type="PROSITE-ProRule" id="PRU00027"/>
    </source>
</evidence>
<gene>
    <name evidence="7" type="ORF">QJS04_geneDACA019957</name>
</gene>
<dbReference type="Pfam" id="PF02892">
    <property type="entry name" value="zf-BED"/>
    <property type="match status" value="1"/>
</dbReference>
<dbReference type="PROSITE" id="PS50808">
    <property type="entry name" value="ZF_BED"/>
    <property type="match status" value="1"/>
</dbReference>
<dbReference type="EMBL" id="JAUJYN010000005">
    <property type="protein sequence ID" value="KAK1270737.1"/>
    <property type="molecule type" value="Genomic_DNA"/>
</dbReference>
<dbReference type="GO" id="GO:0008270">
    <property type="term" value="F:zinc ion binding"/>
    <property type="evidence" value="ECO:0007669"/>
    <property type="project" value="UniProtKB-KW"/>
</dbReference>
<accession>A0AAV9B2Y0</accession>
<evidence type="ECO:0000256" key="2">
    <source>
        <dbReference type="ARBA" id="ARBA00022771"/>
    </source>
</evidence>